<evidence type="ECO:0000256" key="2">
    <source>
        <dbReference type="SAM" id="Coils"/>
    </source>
</evidence>
<proteinExistence type="inferred from homology"/>
<evidence type="ECO:0000256" key="1">
    <source>
        <dbReference type="ARBA" id="ARBA00009550"/>
    </source>
</evidence>
<dbReference type="OrthoDB" id="425555at2759"/>
<dbReference type="Pfam" id="PF09728">
    <property type="entry name" value="Taxilin"/>
    <property type="match status" value="1"/>
</dbReference>
<dbReference type="PANTHER" id="PTHR16127:SF13">
    <property type="entry name" value="GH01188P"/>
    <property type="match status" value="1"/>
</dbReference>
<dbReference type="Proteomes" id="UP000178912">
    <property type="component" value="Unassembled WGS sequence"/>
</dbReference>
<protein>
    <submittedName>
        <fullName evidence="4">Related to muscle-derived protein (Neurite-outgrowth-promoting)</fullName>
    </submittedName>
</protein>
<dbReference type="GO" id="GO:0019905">
    <property type="term" value="F:syntaxin binding"/>
    <property type="evidence" value="ECO:0007669"/>
    <property type="project" value="InterPro"/>
</dbReference>
<dbReference type="PANTHER" id="PTHR16127">
    <property type="entry name" value="TAXILIN"/>
    <property type="match status" value="1"/>
</dbReference>
<dbReference type="EMBL" id="FJUX01000003">
    <property type="protein sequence ID" value="CZS89740.1"/>
    <property type="molecule type" value="Genomic_DNA"/>
</dbReference>
<keyword evidence="2" id="KW-0175">Coiled coil</keyword>
<reference evidence="5" key="1">
    <citation type="submission" date="2016-03" db="EMBL/GenBank/DDBJ databases">
        <authorList>
            <person name="Guldener U."/>
        </authorList>
    </citation>
    <scope>NUCLEOTIDE SEQUENCE [LARGE SCALE GENOMIC DNA]</scope>
    <source>
        <strain evidence="5">04CH-RAC-A.6.1</strain>
    </source>
</reference>
<evidence type="ECO:0000313" key="5">
    <source>
        <dbReference type="Proteomes" id="UP000178912"/>
    </source>
</evidence>
<sequence>MSTAASSRAPSIPSNHASTDPPYTNGHHHHHHDAVSGAAKKGGKKKATDPNEASNLIALKISQLESDAAGDKEQEAEIERELKKYNRELNNLTSKSEDLQKIEVLHKRVSDLFTSMKRLDRDNQKNKKRGDQLQKEKDLARTESSKNLNMKEKLEKLCRELQKDNNRLKSENKIMSDAEKDNHAAWDEKFKLVLWQLQEYQEAKDYPKSQTINIEVEELFKQRFKSLIDQYELRELHFHSLLRSKELEVQYNMAKYDREKKLAESEGSRSRSLNSQVLTFSKTETELRSQLNIYVEKFKQVEDTLNNSNDLFLTFRKEMEEMSKKTKRLEKDNMTLTRKHDLTNQNILKMAEERSRTNMEMDALRKKNEKLTSIINQMQKQGRGVAEGMATMAEGSTEGDSAEGDLENTESEYDYEDEEGEDGDGEDGEEDEGSEDDYDEETEEEQFVAQKKFGPPLPPTLNATTNGAVAANGIKH</sequence>
<keyword evidence="5" id="KW-1185">Reference proteome</keyword>
<feature type="region of interest" description="Disordered" evidence="3">
    <location>
        <begin position="1"/>
        <end position="54"/>
    </location>
</feature>
<evidence type="ECO:0000256" key="3">
    <source>
        <dbReference type="SAM" id="MobiDB-lite"/>
    </source>
</evidence>
<gene>
    <name evidence="4" type="ORF">RAG0_01018</name>
</gene>
<feature type="coiled-coil region" evidence="2">
    <location>
        <begin position="319"/>
        <end position="381"/>
    </location>
</feature>
<dbReference type="InterPro" id="IPR026183">
    <property type="entry name" value="Taxilin_fam"/>
</dbReference>
<organism evidence="4 5">
    <name type="scientific">Rhynchosporium agropyri</name>
    <dbReference type="NCBI Taxonomy" id="914238"/>
    <lineage>
        <taxon>Eukaryota</taxon>
        <taxon>Fungi</taxon>
        <taxon>Dikarya</taxon>
        <taxon>Ascomycota</taxon>
        <taxon>Pezizomycotina</taxon>
        <taxon>Leotiomycetes</taxon>
        <taxon>Helotiales</taxon>
        <taxon>Ploettnerulaceae</taxon>
        <taxon>Rhynchosporium</taxon>
    </lineage>
</organism>
<evidence type="ECO:0000313" key="4">
    <source>
        <dbReference type="EMBL" id="CZS89740.1"/>
    </source>
</evidence>
<name>A0A1E1JVQ2_9HELO</name>
<feature type="region of interest" description="Disordered" evidence="3">
    <location>
        <begin position="394"/>
        <end position="476"/>
    </location>
</feature>
<feature type="compositionally biased region" description="Low complexity" evidence="3">
    <location>
        <begin position="460"/>
        <end position="476"/>
    </location>
</feature>
<dbReference type="AlphaFoldDB" id="A0A1E1JVQ2"/>
<accession>A0A1E1JVQ2</accession>
<feature type="compositionally biased region" description="Basic and acidic residues" evidence="3">
    <location>
        <begin position="117"/>
        <end position="146"/>
    </location>
</feature>
<feature type="compositionally biased region" description="Polar residues" evidence="3">
    <location>
        <begin position="1"/>
        <end position="22"/>
    </location>
</feature>
<comment type="similarity">
    <text evidence="1">Belongs to the taxilin family.</text>
</comment>
<feature type="compositionally biased region" description="Acidic residues" evidence="3">
    <location>
        <begin position="400"/>
        <end position="446"/>
    </location>
</feature>
<feature type="region of interest" description="Disordered" evidence="3">
    <location>
        <begin position="116"/>
        <end position="146"/>
    </location>
</feature>